<dbReference type="SUPFAM" id="SSF103647">
    <property type="entry name" value="TSP type-3 repeat"/>
    <property type="match status" value="2"/>
</dbReference>
<gene>
    <name evidence="1" type="ORF">OU798_08620</name>
</gene>
<comment type="caution">
    <text evidence="1">The sequence shown here is derived from an EMBL/GenBank/DDBJ whole genome shotgun (WGS) entry which is preliminary data.</text>
</comment>
<dbReference type="Proteomes" id="UP001145087">
    <property type="component" value="Unassembled WGS sequence"/>
</dbReference>
<accession>A0A9X3J5H8</accession>
<dbReference type="InterPro" id="IPR028974">
    <property type="entry name" value="TSP_type-3_rpt"/>
</dbReference>
<proteinExistence type="predicted"/>
<dbReference type="Gene3D" id="4.10.1080.10">
    <property type="entry name" value="TSP type-3 repeat"/>
    <property type="match status" value="1"/>
</dbReference>
<dbReference type="Pfam" id="PF13585">
    <property type="entry name" value="CHU_C"/>
    <property type="match status" value="1"/>
</dbReference>
<dbReference type="GO" id="GO:0005509">
    <property type="term" value="F:calcium ion binding"/>
    <property type="evidence" value="ECO:0007669"/>
    <property type="project" value="InterPro"/>
</dbReference>
<dbReference type="RefSeq" id="WP_343332737.1">
    <property type="nucleotide sequence ID" value="NZ_JAPOHD010000016.1"/>
</dbReference>
<name>A0A9X3J5H8_9BACT</name>
<reference evidence="1" key="1">
    <citation type="submission" date="2022-11" db="EMBL/GenBank/DDBJ databases">
        <title>Marilongibacter aestuarii gen. nov., sp. nov., isolated from tidal flat sediment.</title>
        <authorList>
            <person name="Jiayan W."/>
        </authorList>
    </citation>
    <scope>NUCLEOTIDE SEQUENCE</scope>
    <source>
        <strain evidence="1">Z1-6</strain>
    </source>
</reference>
<dbReference type="EMBL" id="JAPOHD010000016">
    <property type="protein sequence ID" value="MCY1720403.1"/>
    <property type="molecule type" value="Genomic_DNA"/>
</dbReference>
<dbReference type="Gene3D" id="2.60.40.10">
    <property type="entry name" value="Immunoglobulins"/>
    <property type="match status" value="1"/>
</dbReference>
<dbReference type="AlphaFoldDB" id="A0A9X3J5H8"/>
<protein>
    <submittedName>
        <fullName evidence="1">Gliding motility-associated C-terminal domain-containing protein</fullName>
    </submittedName>
</protein>
<organism evidence="1 2">
    <name type="scientific">Draconibacterium aestuarii</name>
    <dbReference type="NCBI Taxonomy" id="2998507"/>
    <lineage>
        <taxon>Bacteria</taxon>
        <taxon>Pseudomonadati</taxon>
        <taxon>Bacteroidota</taxon>
        <taxon>Bacteroidia</taxon>
        <taxon>Marinilabiliales</taxon>
        <taxon>Prolixibacteraceae</taxon>
        <taxon>Draconibacterium</taxon>
    </lineage>
</organism>
<dbReference type="InterPro" id="IPR013783">
    <property type="entry name" value="Ig-like_fold"/>
</dbReference>
<evidence type="ECO:0000313" key="1">
    <source>
        <dbReference type="EMBL" id="MCY1720403.1"/>
    </source>
</evidence>
<sequence length="1033" mass="112260">ILTIDLTIRKTTFETITEDVCDSLVVNGVKYTETGVYEQTLTNEALCDSILTIDATIRKTTFETITEDVCDSLVVNGVKYTETGVYKQTLTNEALCDSILTIDVTIRKTTFETLTEDVCDSLVVNGVKYTETGVYEQTLTNEALCDSILTIDVTIRKTTYGTDVQEACNEFTWIDGETYTDNNNSAEWTLQNIAGCDSVVTLDLTILRSTEDTIKVEGCDLVTVNGTDYTTSGTYSQNLTNAAGCDSILTILATVLESTSSTTEVTKCDSYTWNGTTYTQSGTYSATFENAAGCDSTAVLILNILESGEQTINRTECDQYVFNGEAFTQSGTYTRVVTNNNGCDLTITLNLTILSDDPVVLTSEATDLTVECDGQGNTEALNEWLTTQGTTGAAEAGFGTILWNHNYEAPTPGCCNTGSAMVTFTATDDCGNTVSTTASFTIIDSEVPTFTAPADITIYSGDDCQYDASVEATGDVTDEMDVCCTDLNAGFTDVIEQGSCAGEWIITRTWTLDDACGNEAEPQVQIITVLDQTAPTAVCKNITVQLDENGTASITAADIDGGSSDNCGIDTMFISREIYYCGNLGANEVTLTVVDQCGNTSTCTATVTVEEGDYDCGTNQLKANPDVLTLIYCPGGNVSGDINLFANDEGFSAEDVSFNVLTDIPDNVSITNGSLDYINEAATQAVITLTYSVCHNVNTENCDTAEVTIHVLLDTDCDGVPDDIDIDDDDDGIVDTDEEINALTANLDSDGDVIVDRLDIDSDNDGIPDNIEWQSTIAEGGEYDYILPLGIDSNNDGWDDAYDPTAGGTYYEPWDMDLDGTPDYLDEDSDGDEIPDYIEGWDANPHDTIADTEFVGTDSDGDGLDDAYDTYDTSEEWLHGQNAIGSDAPLQDMAGDTINNIRDWRDDYVPVDPPDNPATGCELNIPNGFSPNDDGYNDYFEVEFECSEGDQLFEEIYPDAKIEIYNRWGNLVFEKNRFGNTQEWGNYEAWWDGRSTNDMQVGKDKLPTATYFYILYFNNGTNDPVTGSIFLNN</sequence>
<feature type="non-terminal residue" evidence="1">
    <location>
        <position position="1"/>
    </location>
</feature>
<keyword evidence="2" id="KW-1185">Reference proteome</keyword>
<evidence type="ECO:0000313" key="2">
    <source>
        <dbReference type="Proteomes" id="UP001145087"/>
    </source>
</evidence>